<dbReference type="STRING" id="1081109.A0A168AQ51"/>
<comment type="caution">
    <text evidence="2">The sequence shown here is derived from an EMBL/GenBank/DDBJ whole genome shotgun (WGS) entry which is preliminary data.</text>
</comment>
<dbReference type="Proteomes" id="UP000078544">
    <property type="component" value="Unassembled WGS sequence"/>
</dbReference>
<name>A0A168AQ51_9HYPO</name>
<sequence length="538" mass="59565">MNPSYNMPLPDNFAQDNDNGVVRNLRGRSVQYQSGVATGPTGKRVKRATDHAGLALPQGINNSMMQEATMPGALVLPMGFEQAPSNNADGFVAVNQHLNHQQQQLASQSHLFGNGLTGEGALLNNFIDGTTGLEESDSFDMAQEASMDLHHNQAPSFRGLTLEELHVPGAHFLSPNHQARVIEEFQRPLTRPPLLPENRVEELNAKQVFPDYIRGEDHPDPAFRLAAEEMNNAMALEMQRVDRERNNSAAKRSRRVKHENLTNASIRVVGDSMQVAWLRASLTALGGDPDAFYNISQDFITGYRESIYRERCEAEEMRKRERSRRDTQRRSELHRARTRKKQELNALATHHCSTETATSRPEGWVDRDYYELMPSERYNRPLLAEPAAPPPPIPVPNKPKTKKGQSGRAKCNTAVAGPSSSAPRRRVPVAPPPPEDRILEHPSPAFYLRPASVTSAPGRGVSVPFEGSYGSTPVYANAYPAVSGSSTKSRSNAKGGKGKDKSKKREFDEFIEEGEDEDKEYITVPQDPSWGGMGGVEN</sequence>
<dbReference type="EMBL" id="AZGY01000011">
    <property type="protein sequence ID" value="KZZ94197.1"/>
    <property type="molecule type" value="Genomic_DNA"/>
</dbReference>
<proteinExistence type="predicted"/>
<gene>
    <name evidence="2" type="ORF">AAL_05164</name>
</gene>
<feature type="region of interest" description="Disordered" evidence="1">
    <location>
        <begin position="382"/>
        <end position="439"/>
    </location>
</feature>
<accession>A0A168AQ51</accession>
<feature type="compositionally biased region" description="Basic and acidic residues" evidence="1">
    <location>
        <begin position="497"/>
        <end position="508"/>
    </location>
</feature>
<evidence type="ECO:0000313" key="2">
    <source>
        <dbReference type="EMBL" id="KZZ94197.1"/>
    </source>
</evidence>
<evidence type="ECO:0000256" key="1">
    <source>
        <dbReference type="SAM" id="MobiDB-lite"/>
    </source>
</evidence>
<feature type="region of interest" description="Disordered" evidence="1">
    <location>
        <begin position="314"/>
        <end position="360"/>
    </location>
</feature>
<dbReference type="AlphaFoldDB" id="A0A168AQ51"/>
<organism evidence="2 3">
    <name type="scientific">Moelleriella libera RCEF 2490</name>
    <dbReference type="NCBI Taxonomy" id="1081109"/>
    <lineage>
        <taxon>Eukaryota</taxon>
        <taxon>Fungi</taxon>
        <taxon>Dikarya</taxon>
        <taxon>Ascomycota</taxon>
        <taxon>Pezizomycotina</taxon>
        <taxon>Sordariomycetes</taxon>
        <taxon>Hypocreomycetidae</taxon>
        <taxon>Hypocreales</taxon>
        <taxon>Clavicipitaceae</taxon>
        <taxon>Moelleriella</taxon>
    </lineage>
</organism>
<feature type="compositionally biased region" description="Pro residues" evidence="1">
    <location>
        <begin position="387"/>
        <end position="397"/>
    </location>
</feature>
<protein>
    <submittedName>
        <fullName evidence="2">Uncharacterized protein</fullName>
    </submittedName>
</protein>
<keyword evidence="3" id="KW-1185">Reference proteome</keyword>
<feature type="compositionally biased region" description="Acidic residues" evidence="1">
    <location>
        <begin position="509"/>
        <end position="519"/>
    </location>
</feature>
<feature type="compositionally biased region" description="Polar residues" evidence="1">
    <location>
        <begin position="483"/>
        <end position="492"/>
    </location>
</feature>
<evidence type="ECO:0000313" key="3">
    <source>
        <dbReference type="Proteomes" id="UP000078544"/>
    </source>
</evidence>
<reference evidence="2 3" key="1">
    <citation type="journal article" date="2016" name="Genome Biol. Evol.">
        <title>Divergent and convergent evolution of fungal pathogenicity.</title>
        <authorList>
            <person name="Shang Y."/>
            <person name="Xiao G."/>
            <person name="Zheng P."/>
            <person name="Cen K."/>
            <person name="Zhan S."/>
            <person name="Wang C."/>
        </authorList>
    </citation>
    <scope>NUCLEOTIDE SEQUENCE [LARGE SCALE GENOMIC DNA]</scope>
    <source>
        <strain evidence="2 3">RCEF 2490</strain>
    </source>
</reference>
<dbReference type="OrthoDB" id="4847496at2759"/>
<feature type="region of interest" description="Disordered" evidence="1">
    <location>
        <begin position="479"/>
        <end position="538"/>
    </location>
</feature>
<feature type="compositionally biased region" description="Basic and acidic residues" evidence="1">
    <location>
        <begin position="314"/>
        <end position="335"/>
    </location>
</feature>